<dbReference type="AlphaFoldDB" id="A0AAD4JT52"/>
<feature type="transmembrane region" description="Helical" evidence="11">
    <location>
        <begin position="272"/>
        <end position="292"/>
    </location>
</feature>
<dbReference type="Pfam" id="PF02949">
    <property type="entry name" value="7tm_6"/>
    <property type="match status" value="1"/>
</dbReference>
<evidence type="ECO:0000256" key="7">
    <source>
        <dbReference type="ARBA" id="ARBA00023136"/>
    </source>
</evidence>
<comment type="subcellular location">
    <subcellularLocation>
        <location evidence="1">Cell membrane</location>
        <topology evidence="1">Multi-pass membrane protein</topology>
    </subcellularLocation>
</comment>
<proteinExistence type="predicted"/>
<dbReference type="InterPro" id="IPR004117">
    <property type="entry name" value="7tm6_olfct_rcpt"/>
</dbReference>
<comment type="caution">
    <text evidence="12">The sequence shown here is derived from an EMBL/GenBank/DDBJ whole genome shotgun (WGS) entry which is preliminary data.</text>
</comment>
<evidence type="ECO:0000256" key="6">
    <source>
        <dbReference type="ARBA" id="ARBA00022989"/>
    </source>
</evidence>
<feature type="transmembrane region" description="Helical" evidence="11">
    <location>
        <begin position="36"/>
        <end position="62"/>
    </location>
</feature>
<feature type="transmembrane region" description="Helical" evidence="11">
    <location>
        <begin position="197"/>
        <end position="221"/>
    </location>
</feature>
<dbReference type="EMBL" id="JAJJHW010003409">
    <property type="protein sequence ID" value="KAH8358837.1"/>
    <property type="molecule type" value="Genomic_DNA"/>
</dbReference>
<keyword evidence="8" id="KW-0675">Receptor</keyword>
<evidence type="ECO:0000256" key="8">
    <source>
        <dbReference type="ARBA" id="ARBA00023170"/>
    </source>
</evidence>
<dbReference type="PANTHER" id="PTHR21137:SF44">
    <property type="entry name" value="ODORANT RECEPTOR 13A-RELATED"/>
    <property type="match status" value="1"/>
</dbReference>
<evidence type="ECO:0000256" key="9">
    <source>
        <dbReference type="ARBA" id="ARBA00023224"/>
    </source>
</evidence>
<keyword evidence="9" id="KW-0807">Transducer</keyword>
<keyword evidence="4 11" id="KW-0812">Transmembrane</keyword>
<evidence type="ECO:0000256" key="11">
    <source>
        <dbReference type="SAM" id="Phobius"/>
    </source>
</evidence>
<sequence length="397" mass="45376">MPTAKMDSFLKYANFFYTAVGIEPYTRLSRPSVPSLWISLVFWANIINLSLVLLGETVYVLVSFATGENIVESIMVMSYIGFVLVGMNKMAFVWWKKSSLSGIMQQLEELFPRTKAEQAAYQLDTYLASCSRLSLTFSLLYSVLIWTYNLFNIAQYLVYELWLGTRIVGLTLPYMMYIPWRWQGNWSYYLLLFSQNFAGYTSAAGQVSTDLLLCAVATLIIMHYDYLGRLIELQKLSGDWSQDARFLAQVVQYHERLLSLSAELNEIFGVPLLLNFLISSFVICFVGFQMTIGVPPDLMIKLLLFLVSSLCQVYLICHHGQLIADASSGIALAAYKQDWSYADVRYRRTLTFIIARAQKPAFLKATVFMQITRGTMTEVSSSVRILNAYTQRVYLMR</sequence>
<keyword evidence="6 11" id="KW-1133">Transmembrane helix</keyword>
<dbReference type="PANTHER" id="PTHR21137">
    <property type="entry name" value="ODORANT RECEPTOR"/>
    <property type="match status" value="1"/>
</dbReference>
<dbReference type="GO" id="GO:0004984">
    <property type="term" value="F:olfactory receptor activity"/>
    <property type="evidence" value="ECO:0007669"/>
    <property type="project" value="InterPro"/>
</dbReference>
<feature type="non-terminal residue" evidence="12">
    <location>
        <position position="397"/>
    </location>
</feature>
<evidence type="ECO:0000256" key="10">
    <source>
        <dbReference type="ARBA" id="ARBA00038679"/>
    </source>
</evidence>
<reference evidence="12" key="1">
    <citation type="journal article" date="2021" name="Mol. Ecol. Resour.">
        <title>Phylogenomic analyses of the genus Drosophila reveals genomic signals of climate adaptation.</title>
        <authorList>
            <person name="Li F."/>
            <person name="Rane R.V."/>
            <person name="Luria V."/>
            <person name="Xiong Z."/>
            <person name="Chen J."/>
            <person name="Li Z."/>
            <person name="Catullo R.A."/>
            <person name="Griffin P.C."/>
            <person name="Schiffer M."/>
            <person name="Pearce S."/>
            <person name="Lee S.F."/>
            <person name="McElroy K."/>
            <person name="Stocker A."/>
            <person name="Shirriffs J."/>
            <person name="Cockerell F."/>
            <person name="Coppin C."/>
            <person name="Sgro C.M."/>
            <person name="Karger A."/>
            <person name="Cain J.W."/>
            <person name="Weber J.A."/>
            <person name="Santpere G."/>
            <person name="Kirschner M.W."/>
            <person name="Hoffmann A.A."/>
            <person name="Oakeshott J.G."/>
            <person name="Zhang G."/>
        </authorList>
    </citation>
    <scope>NUCLEOTIDE SEQUENCE</scope>
    <source>
        <strain evidence="12">BGI-SZ-2011g</strain>
    </source>
</reference>
<keyword evidence="3" id="KW-0716">Sensory transduction</keyword>
<keyword evidence="5" id="KW-0552">Olfaction</keyword>
<dbReference type="GO" id="GO:0005886">
    <property type="term" value="C:plasma membrane"/>
    <property type="evidence" value="ECO:0007669"/>
    <property type="project" value="UniProtKB-SubCell"/>
</dbReference>
<comment type="subunit">
    <text evidence="10">Interacts with Orco. Complexes exist early in the endomembrane system in olfactory sensory neurons (OSNs), coupling these complexes to the conserved ciliary trafficking pathway.</text>
</comment>
<keyword evidence="7 11" id="KW-0472">Membrane</keyword>
<organism evidence="12 13">
    <name type="scientific">Drosophila rubida</name>
    <dbReference type="NCBI Taxonomy" id="30044"/>
    <lineage>
        <taxon>Eukaryota</taxon>
        <taxon>Metazoa</taxon>
        <taxon>Ecdysozoa</taxon>
        <taxon>Arthropoda</taxon>
        <taxon>Hexapoda</taxon>
        <taxon>Insecta</taxon>
        <taxon>Pterygota</taxon>
        <taxon>Neoptera</taxon>
        <taxon>Endopterygota</taxon>
        <taxon>Diptera</taxon>
        <taxon>Brachycera</taxon>
        <taxon>Muscomorpha</taxon>
        <taxon>Ephydroidea</taxon>
        <taxon>Drosophilidae</taxon>
        <taxon>Drosophila</taxon>
    </lineage>
</organism>
<evidence type="ECO:0000313" key="13">
    <source>
        <dbReference type="Proteomes" id="UP001200034"/>
    </source>
</evidence>
<dbReference type="Proteomes" id="UP001200034">
    <property type="component" value="Unassembled WGS sequence"/>
</dbReference>
<evidence type="ECO:0000313" key="12">
    <source>
        <dbReference type="EMBL" id="KAH8358837.1"/>
    </source>
</evidence>
<keyword evidence="2" id="KW-1003">Cell membrane</keyword>
<evidence type="ECO:0000256" key="3">
    <source>
        <dbReference type="ARBA" id="ARBA00022606"/>
    </source>
</evidence>
<evidence type="ECO:0000256" key="2">
    <source>
        <dbReference type="ARBA" id="ARBA00022475"/>
    </source>
</evidence>
<feature type="transmembrane region" description="Helical" evidence="11">
    <location>
        <begin position="74"/>
        <end position="95"/>
    </location>
</feature>
<dbReference type="GO" id="GO:0007165">
    <property type="term" value="P:signal transduction"/>
    <property type="evidence" value="ECO:0007669"/>
    <property type="project" value="UniProtKB-KW"/>
</dbReference>
<evidence type="ECO:0000256" key="4">
    <source>
        <dbReference type="ARBA" id="ARBA00022692"/>
    </source>
</evidence>
<name>A0AAD4JT52_9MUSC</name>
<evidence type="ECO:0008006" key="14">
    <source>
        <dbReference type="Google" id="ProtNLM"/>
    </source>
</evidence>
<dbReference type="GO" id="GO:0005549">
    <property type="term" value="F:odorant binding"/>
    <property type="evidence" value="ECO:0007669"/>
    <property type="project" value="InterPro"/>
</dbReference>
<keyword evidence="13" id="KW-1185">Reference proteome</keyword>
<accession>A0AAD4JT52</accession>
<protein>
    <recommendedName>
        <fullName evidence="14">Odorant receptor</fullName>
    </recommendedName>
</protein>
<feature type="transmembrane region" description="Helical" evidence="11">
    <location>
        <begin position="158"/>
        <end position="177"/>
    </location>
</feature>
<evidence type="ECO:0000256" key="1">
    <source>
        <dbReference type="ARBA" id="ARBA00004651"/>
    </source>
</evidence>
<gene>
    <name evidence="12" type="ORF">KR093_002773</name>
</gene>
<evidence type="ECO:0000256" key="5">
    <source>
        <dbReference type="ARBA" id="ARBA00022725"/>
    </source>
</evidence>